<dbReference type="EMBL" id="CP041217">
    <property type="protein sequence ID" value="QDH23038.1"/>
    <property type="molecule type" value="Genomic_DNA"/>
</dbReference>
<dbReference type="NCBIfam" id="TIGR00254">
    <property type="entry name" value="GGDEF"/>
    <property type="match status" value="1"/>
</dbReference>
<evidence type="ECO:0000256" key="1">
    <source>
        <dbReference type="ARBA" id="ARBA00004651"/>
    </source>
</evidence>
<comment type="subcellular location">
    <subcellularLocation>
        <location evidence="1">Cell membrane</location>
        <topology evidence="1">Multi-pass membrane protein</topology>
    </subcellularLocation>
</comment>
<evidence type="ECO:0000256" key="2">
    <source>
        <dbReference type="ARBA" id="ARBA00022475"/>
    </source>
</evidence>
<gene>
    <name evidence="8" type="ORF">FFV09_20595</name>
</gene>
<dbReference type="InterPro" id="IPR043128">
    <property type="entry name" value="Rev_trsase/Diguanyl_cyclase"/>
</dbReference>
<accession>A0A4Y6V2I9</accession>
<dbReference type="Proteomes" id="UP000316968">
    <property type="component" value="Chromosome"/>
</dbReference>
<reference evidence="8 9" key="1">
    <citation type="submission" date="2019-06" db="EMBL/GenBank/DDBJ databases">
        <title>Saccharibacillus brassicae sp. nov., an endophytic bacterium isolated from Chinese cabbage seeds (Brassica pekinensis).</title>
        <authorList>
            <person name="Jiang L."/>
            <person name="Lee J."/>
            <person name="Kim S.W."/>
        </authorList>
    </citation>
    <scope>NUCLEOTIDE SEQUENCE [LARGE SCALE GENOMIC DNA]</scope>
    <source>
        <strain evidence="9">KCTC 43072 / ATSA2</strain>
    </source>
</reference>
<feature type="transmembrane region" description="Helical" evidence="6">
    <location>
        <begin position="178"/>
        <end position="199"/>
    </location>
</feature>
<dbReference type="GO" id="GO:0005886">
    <property type="term" value="C:plasma membrane"/>
    <property type="evidence" value="ECO:0007669"/>
    <property type="project" value="UniProtKB-SubCell"/>
</dbReference>
<dbReference type="CDD" id="cd01949">
    <property type="entry name" value="GGDEF"/>
    <property type="match status" value="1"/>
</dbReference>
<dbReference type="OrthoDB" id="9759607at2"/>
<organism evidence="8 9">
    <name type="scientific">Saccharibacillus brassicae</name>
    <dbReference type="NCBI Taxonomy" id="2583377"/>
    <lineage>
        <taxon>Bacteria</taxon>
        <taxon>Bacillati</taxon>
        <taxon>Bacillota</taxon>
        <taxon>Bacilli</taxon>
        <taxon>Bacillales</taxon>
        <taxon>Paenibacillaceae</taxon>
        <taxon>Saccharibacillus</taxon>
    </lineage>
</organism>
<dbReference type="GO" id="GO:0052621">
    <property type="term" value="F:diguanylate cyclase activity"/>
    <property type="evidence" value="ECO:0007669"/>
    <property type="project" value="TreeGrafter"/>
</dbReference>
<dbReference type="Pfam" id="PF00990">
    <property type="entry name" value="GGDEF"/>
    <property type="match status" value="1"/>
</dbReference>
<dbReference type="AlphaFoldDB" id="A0A4Y6V2I9"/>
<dbReference type="GO" id="GO:1902201">
    <property type="term" value="P:negative regulation of bacterial-type flagellum-dependent cell motility"/>
    <property type="evidence" value="ECO:0007669"/>
    <property type="project" value="TreeGrafter"/>
</dbReference>
<proteinExistence type="predicted"/>
<evidence type="ECO:0000256" key="3">
    <source>
        <dbReference type="ARBA" id="ARBA00022692"/>
    </source>
</evidence>
<dbReference type="Pfam" id="PF07694">
    <property type="entry name" value="5TM-5TMR_LYT"/>
    <property type="match status" value="1"/>
</dbReference>
<dbReference type="PROSITE" id="PS50887">
    <property type="entry name" value="GGDEF"/>
    <property type="match status" value="1"/>
</dbReference>
<protein>
    <submittedName>
        <fullName evidence="8">Diguanylate cyclase</fullName>
    </submittedName>
</protein>
<dbReference type="InterPro" id="IPR029787">
    <property type="entry name" value="Nucleotide_cyclase"/>
</dbReference>
<feature type="transmembrane region" description="Helical" evidence="6">
    <location>
        <begin position="125"/>
        <end position="146"/>
    </location>
</feature>
<dbReference type="KEGG" id="saca:FFV09_20595"/>
<dbReference type="InterPro" id="IPR011620">
    <property type="entry name" value="Sig_transdc_His_kinase_LytS_TM"/>
</dbReference>
<keyword evidence="3 6" id="KW-0812">Transmembrane</keyword>
<feature type="transmembrane region" description="Helical" evidence="6">
    <location>
        <begin position="55"/>
        <end position="77"/>
    </location>
</feature>
<evidence type="ECO:0000259" key="7">
    <source>
        <dbReference type="PROSITE" id="PS50887"/>
    </source>
</evidence>
<sequence length="373" mass="41202">MIPICKKEAQIEAAQREGTTMIRDLFINFCLLSTFLFFGDMAYGRLRALLKPKPWMLNVMYGIGLGFFGVLQLIFTFEMPNGMLLDFRQLSIMVAAGVGGPWAAVIAAALIGTGRVLIAGGFTPASMLGLVATLLTIAFVLPAFLVRGSFRFQWTLASVLTTLLAAGLLLFRLGDSALTLIALLGALQTAGCVFTYQMIVHLRSTRRIQDTLKQDIEHDFLTGLYNSRGFESRYRMALASKSPFALLLLDIDHFKKVNDTYGHPAGDAVLEQLGKLIREHVRKIGCASRKGGEEFAVILRPCDAKWAIDQADKLRRQIEQTPFLLPDGRLIPITISIGIGLYPRFAEGELIERTDRALYQAKQEGRNRGVLAG</sequence>
<feature type="domain" description="GGDEF" evidence="7">
    <location>
        <begin position="242"/>
        <end position="373"/>
    </location>
</feature>
<dbReference type="GO" id="GO:0043709">
    <property type="term" value="P:cell adhesion involved in single-species biofilm formation"/>
    <property type="evidence" value="ECO:0007669"/>
    <property type="project" value="TreeGrafter"/>
</dbReference>
<feature type="transmembrane region" description="Helical" evidence="6">
    <location>
        <begin position="89"/>
        <end position="113"/>
    </location>
</feature>
<dbReference type="Gene3D" id="3.30.70.270">
    <property type="match status" value="1"/>
</dbReference>
<keyword evidence="2" id="KW-1003">Cell membrane</keyword>
<evidence type="ECO:0000313" key="9">
    <source>
        <dbReference type="Proteomes" id="UP000316968"/>
    </source>
</evidence>
<evidence type="ECO:0000256" key="6">
    <source>
        <dbReference type="SAM" id="Phobius"/>
    </source>
</evidence>
<dbReference type="SUPFAM" id="SSF55073">
    <property type="entry name" value="Nucleotide cyclase"/>
    <property type="match status" value="1"/>
</dbReference>
<dbReference type="PANTHER" id="PTHR45138:SF9">
    <property type="entry name" value="DIGUANYLATE CYCLASE DGCM-RELATED"/>
    <property type="match status" value="1"/>
</dbReference>
<dbReference type="PANTHER" id="PTHR45138">
    <property type="entry name" value="REGULATORY COMPONENTS OF SENSORY TRANSDUCTION SYSTEM"/>
    <property type="match status" value="1"/>
</dbReference>
<dbReference type="GO" id="GO:0071555">
    <property type="term" value="P:cell wall organization"/>
    <property type="evidence" value="ECO:0007669"/>
    <property type="project" value="InterPro"/>
</dbReference>
<evidence type="ECO:0000256" key="5">
    <source>
        <dbReference type="ARBA" id="ARBA00023136"/>
    </source>
</evidence>
<keyword evidence="9" id="KW-1185">Reference proteome</keyword>
<dbReference type="InterPro" id="IPR000160">
    <property type="entry name" value="GGDEF_dom"/>
</dbReference>
<keyword evidence="4 6" id="KW-1133">Transmembrane helix</keyword>
<dbReference type="FunFam" id="3.30.70.270:FF:000001">
    <property type="entry name" value="Diguanylate cyclase domain protein"/>
    <property type="match status" value="1"/>
</dbReference>
<evidence type="ECO:0000256" key="4">
    <source>
        <dbReference type="ARBA" id="ARBA00022989"/>
    </source>
</evidence>
<evidence type="ECO:0000313" key="8">
    <source>
        <dbReference type="EMBL" id="QDH23038.1"/>
    </source>
</evidence>
<name>A0A4Y6V2I9_SACBS</name>
<dbReference type="SMART" id="SM00267">
    <property type="entry name" value="GGDEF"/>
    <property type="match status" value="1"/>
</dbReference>
<keyword evidence="5 6" id="KW-0472">Membrane</keyword>
<feature type="transmembrane region" description="Helical" evidence="6">
    <location>
        <begin position="152"/>
        <end position="171"/>
    </location>
</feature>
<dbReference type="GO" id="GO:0000155">
    <property type="term" value="F:phosphorelay sensor kinase activity"/>
    <property type="evidence" value="ECO:0007669"/>
    <property type="project" value="InterPro"/>
</dbReference>
<dbReference type="InterPro" id="IPR050469">
    <property type="entry name" value="Diguanylate_Cyclase"/>
</dbReference>
<feature type="transmembrane region" description="Helical" evidence="6">
    <location>
        <begin position="25"/>
        <end position="43"/>
    </location>
</feature>